<dbReference type="EMBL" id="FOBV01000008">
    <property type="protein sequence ID" value="SEM91822.1"/>
    <property type="molecule type" value="Genomic_DNA"/>
</dbReference>
<organism evidence="1 2">
    <name type="scientific">Chryseobacterium taichungense</name>
    <dbReference type="NCBI Taxonomy" id="295069"/>
    <lineage>
        <taxon>Bacteria</taxon>
        <taxon>Pseudomonadati</taxon>
        <taxon>Bacteroidota</taxon>
        <taxon>Flavobacteriia</taxon>
        <taxon>Flavobacteriales</taxon>
        <taxon>Weeksellaceae</taxon>
        <taxon>Chryseobacterium group</taxon>
        <taxon>Chryseobacterium</taxon>
    </lineage>
</organism>
<evidence type="ECO:0008006" key="3">
    <source>
        <dbReference type="Google" id="ProtNLM"/>
    </source>
</evidence>
<accession>A0A1H8CA35</accession>
<gene>
    <name evidence="1" type="ORF">SAMN05421856_108169</name>
</gene>
<dbReference type="RefSeq" id="WP_090001226.1">
    <property type="nucleotide sequence ID" value="NZ_FOBV01000008.1"/>
</dbReference>
<reference evidence="2" key="1">
    <citation type="submission" date="2016-10" db="EMBL/GenBank/DDBJ databases">
        <authorList>
            <person name="Varghese N."/>
            <person name="Submissions S."/>
        </authorList>
    </citation>
    <scope>NUCLEOTIDE SEQUENCE [LARGE SCALE GENOMIC DNA]</scope>
    <source>
        <strain evidence="2">DSM 17453</strain>
    </source>
</reference>
<evidence type="ECO:0000313" key="1">
    <source>
        <dbReference type="EMBL" id="SEM91822.1"/>
    </source>
</evidence>
<dbReference type="InterPro" id="IPR026487">
    <property type="entry name" value="CHP04141"/>
</dbReference>
<evidence type="ECO:0000313" key="2">
    <source>
        <dbReference type="Proteomes" id="UP000199450"/>
    </source>
</evidence>
<name>A0A1H8CA35_9FLAO</name>
<proteinExistence type="predicted"/>
<protein>
    <recommendedName>
        <fullName evidence="3">Sporadically distributed protein, TIGR04141 family</fullName>
    </recommendedName>
</protein>
<dbReference type="OrthoDB" id="740138at2"/>
<dbReference type="Proteomes" id="UP000199450">
    <property type="component" value="Unassembled WGS sequence"/>
</dbReference>
<dbReference type="Pfam" id="PF19614">
    <property type="entry name" value="DUF6119"/>
    <property type="match status" value="1"/>
</dbReference>
<dbReference type="AlphaFoldDB" id="A0A1H8CA35"/>
<sequence>MKIVPNIYRLDKQIVKLRGLSDYEIILRILKDFNNQIEQEDLSIFTIENIEYILYTFNTDEIESEWKSFFPKTLSETKNFFQQSVALILFIKTEFDIYCVIGGNSYKIILPFIDQSFGIDTYSKIIQPTEDSITSIKARGITGNRAGFSEQYRNDFKIIDYIKFGNVPKEIQIKLNEKTSKLHFKFLIDKKRPRTQLTVGKGIKIKKNINFNELHKIIKEIIVIRQLISSDFLSSYIEITDSAFIERDLKRLLIDNIYEDIRYIVGDANVRLFQFDFCNPNNIEKFYEADEYRLKEKTENGGHSVFKIVNSKDDIYENVISYALKQIQPLDKFNFMVFLQGVRITCYKDNVKTVSASFLYHISSEFRLGTSPIFLIDNKWYFLRDTFIKELKTQTVHVLKTYKLRDNYLMNWSRLLNKEGDYNLIYNEMENFIVIDTILVDGVELCDVLYYTNDRIYLTHVKKGFSADMRELTNQVLISARRLKECLGTEEKTFLVKIYSAIVNKGRSVNNLSQEEFVDLFSQKNIVYSLAFKSQQQQDLLVEDNIDSYNSNIAKFSLVQCSSEMRINYYNLEIGQIRTV</sequence>
<keyword evidence="2" id="KW-1185">Reference proteome</keyword>